<dbReference type="InterPro" id="IPR016024">
    <property type="entry name" value="ARM-type_fold"/>
</dbReference>
<evidence type="ECO:0000313" key="2">
    <source>
        <dbReference type="Proteomes" id="UP000604046"/>
    </source>
</evidence>
<proteinExistence type="predicted"/>
<dbReference type="InterPro" id="IPR029071">
    <property type="entry name" value="Ubiquitin-like_domsf"/>
</dbReference>
<gene>
    <name evidence="1" type="ORF">SNAT2548_LOCUS24599</name>
</gene>
<organism evidence="1 2">
    <name type="scientific">Symbiodinium natans</name>
    <dbReference type="NCBI Taxonomy" id="878477"/>
    <lineage>
        <taxon>Eukaryota</taxon>
        <taxon>Sar</taxon>
        <taxon>Alveolata</taxon>
        <taxon>Dinophyceae</taxon>
        <taxon>Suessiales</taxon>
        <taxon>Symbiodiniaceae</taxon>
        <taxon>Symbiodinium</taxon>
    </lineage>
</organism>
<evidence type="ECO:0000313" key="1">
    <source>
        <dbReference type="EMBL" id="CAE7449996.1"/>
    </source>
</evidence>
<name>A0A812RNQ8_9DINO</name>
<evidence type="ECO:0008006" key="3">
    <source>
        <dbReference type="Google" id="ProtNLM"/>
    </source>
</evidence>
<comment type="caution">
    <text evidence="1">The sequence shown here is derived from an EMBL/GenBank/DDBJ whole genome shotgun (WGS) entry which is preliminary data.</text>
</comment>
<dbReference type="EMBL" id="CAJNDS010002363">
    <property type="protein sequence ID" value="CAE7449996.1"/>
    <property type="molecule type" value="Genomic_DNA"/>
</dbReference>
<dbReference type="SUPFAM" id="SSF48371">
    <property type="entry name" value="ARM repeat"/>
    <property type="match status" value="1"/>
</dbReference>
<accession>A0A812RNQ8</accession>
<protein>
    <recommendedName>
        <fullName evidence="3">Ubiquitin-like domain-containing protein</fullName>
    </recommendedName>
</protein>
<dbReference type="SUPFAM" id="SSF54236">
    <property type="entry name" value="Ubiquitin-like"/>
    <property type="match status" value="1"/>
</dbReference>
<keyword evidence="2" id="KW-1185">Reference proteome</keyword>
<dbReference type="InterPro" id="IPR011989">
    <property type="entry name" value="ARM-like"/>
</dbReference>
<reference evidence="1" key="1">
    <citation type="submission" date="2021-02" db="EMBL/GenBank/DDBJ databases">
        <authorList>
            <person name="Dougan E. K."/>
            <person name="Rhodes N."/>
            <person name="Thang M."/>
            <person name="Chan C."/>
        </authorList>
    </citation>
    <scope>NUCLEOTIDE SEQUENCE</scope>
</reference>
<sequence>MPAIQSKITLHCSLPSGRSCTIRAGREDRGDDVLAQVERELQVPSCAQRLIWGSRGSSSTPQEILSYTTLGSLGVGDGEDLLVVRAWPADPAELVCKMQSIAECRKQHTTSCAEVVIASLEASSHSMVHIAGLRVLSWMGEEAAPQISRIRMFLRHPPLVAAAAATALSWLGEGGAKSAGRILTQCCHPRWPSQAKGACRDALSAMCNSDHSNTRLAALLSLTTLAERNFDHNSRGASCPKAVGTSLLVSSLDAKARACEEQEQRGHLFCTMALPALGDAFFDEDRRLQQLAANFLLHCSAPSPMEAEEQVDIRTGMTEKHVQFYLEVEFPAKAKWAAVLLRFGQDALEENPYSQEVVRACLKLEESLNSHWPSLRIWQETRKTLPDPDKLSISTAAKRVRVATVCLLRRELKQWKQQLDAMLATHDDDYDEVFLNVPHAVAVYWRQKMVP</sequence>
<dbReference type="Proteomes" id="UP000604046">
    <property type="component" value="Unassembled WGS sequence"/>
</dbReference>
<dbReference type="Gene3D" id="1.25.10.10">
    <property type="entry name" value="Leucine-rich Repeat Variant"/>
    <property type="match status" value="1"/>
</dbReference>
<dbReference type="AlphaFoldDB" id="A0A812RNQ8"/>
<dbReference type="CDD" id="cd17039">
    <property type="entry name" value="Ubl_ubiquitin_like"/>
    <property type="match status" value="1"/>
</dbReference>